<dbReference type="AlphaFoldDB" id="A0A2I0A0W5"/>
<keyword evidence="4" id="KW-0653">Protein transport</keyword>
<name>A0A2I0A0W5_9ASPA</name>
<evidence type="ECO:0000256" key="2">
    <source>
        <dbReference type="ARBA" id="ARBA00006536"/>
    </source>
</evidence>
<organism evidence="6 7">
    <name type="scientific">Apostasia shenzhenica</name>
    <dbReference type="NCBI Taxonomy" id="1088818"/>
    <lineage>
        <taxon>Eukaryota</taxon>
        <taxon>Viridiplantae</taxon>
        <taxon>Streptophyta</taxon>
        <taxon>Embryophyta</taxon>
        <taxon>Tracheophyta</taxon>
        <taxon>Spermatophyta</taxon>
        <taxon>Magnoliopsida</taxon>
        <taxon>Liliopsida</taxon>
        <taxon>Asparagales</taxon>
        <taxon>Orchidaceae</taxon>
        <taxon>Apostasioideae</taxon>
        <taxon>Apostasia</taxon>
    </lineage>
</organism>
<reference evidence="6 7" key="1">
    <citation type="journal article" date="2017" name="Nature">
        <title>The Apostasia genome and the evolution of orchids.</title>
        <authorList>
            <person name="Zhang G.Q."/>
            <person name="Liu K.W."/>
            <person name="Li Z."/>
            <person name="Lohaus R."/>
            <person name="Hsiao Y.Y."/>
            <person name="Niu S.C."/>
            <person name="Wang J.Y."/>
            <person name="Lin Y.C."/>
            <person name="Xu Q."/>
            <person name="Chen L.J."/>
            <person name="Yoshida K."/>
            <person name="Fujiwara S."/>
            <person name="Wang Z.W."/>
            <person name="Zhang Y.Q."/>
            <person name="Mitsuda N."/>
            <person name="Wang M."/>
            <person name="Liu G.H."/>
            <person name="Pecoraro L."/>
            <person name="Huang H.X."/>
            <person name="Xiao X.J."/>
            <person name="Lin M."/>
            <person name="Wu X.Y."/>
            <person name="Wu W.L."/>
            <person name="Chen Y.Y."/>
            <person name="Chang S.B."/>
            <person name="Sakamoto S."/>
            <person name="Ohme-Takagi M."/>
            <person name="Yagi M."/>
            <person name="Zeng S.J."/>
            <person name="Shen C.Y."/>
            <person name="Yeh C.M."/>
            <person name="Luo Y.B."/>
            <person name="Tsai W.C."/>
            <person name="Van de Peer Y."/>
            <person name="Liu Z.J."/>
        </authorList>
    </citation>
    <scope>NUCLEOTIDE SEQUENCE [LARGE SCALE GENOMIC DNA]</scope>
    <source>
        <strain evidence="7">cv. Shenzhen</strain>
        <tissue evidence="6">Stem</tissue>
    </source>
</reference>
<dbReference type="PANTHER" id="PTHR11099">
    <property type="entry name" value="VACUOLAR SORTING PROTEIN 35"/>
    <property type="match status" value="1"/>
</dbReference>
<keyword evidence="5" id="KW-0472">Membrane</keyword>
<evidence type="ECO:0000256" key="3">
    <source>
        <dbReference type="ARBA" id="ARBA00022448"/>
    </source>
</evidence>
<keyword evidence="7" id="KW-1185">Reference proteome</keyword>
<accession>A0A2I0A0W5</accession>
<keyword evidence="3" id="KW-0813">Transport</keyword>
<evidence type="ECO:0000256" key="5">
    <source>
        <dbReference type="ARBA" id="ARBA00023136"/>
    </source>
</evidence>
<dbReference type="GO" id="GO:0030906">
    <property type="term" value="C:retromer, cargo-selective complex"/>
    <property type="evidence" value="ECO:0007669"/>
    <property type="project" value="InterPro"/>
</dbReference>
<sequence>MANATKGSCGPVTLFIEILNKYLYFFEKGNPQITISAIQGLIELIAAEMQGSNASSDPAAYAFLSSTMQYIQFQKQKGGAMGEKYEPIKV</sequence>
<evidence type="ECO:0000313" key="6">
    <source>
        <dbReference type="EMBL" id="PKA49190.1"/>
    </source>
</evidence>
<comment type="subcellular location">
    <subcellularLocation>
        <location evidence="1">Membrane</location>
        <topology evidence="1">Peripheral membrane protein</topology>
    </subcellularLocation>
</comment>
<dbReference type="Pfam" id="PF03635">
    <property type="entry name" value="Vps35"/>
    <property type="match status" value="1"/>
</dbReference>
<dbReference type="GO" id="GO:0005829">
    <property type="term" value="C:cytosol"/>
    <property type="evidence" value="ECO:0007669"/>
    <property type="project" value="GOC"/>
</dbReference>
<proteinExistence type="inferred from homology"/>
<dbReference type="InterPro" id="IPR042491">
    <property type="entry name" value="Vps35_C"/>
</dbReference>
<dbReference type="STRING" id="1088818.A0A2I0A0W5"/>
<dbReference type="GO" id="GO:0005770">
    <property type="term" value="C:late endosome"/>
    <property type="evidence" value="ECO:0007669"/>
    <property type="project" value="TreeGrafter"/>
</dbReference>
<evidence type="ECO:0000313" key="7">
    <source>
        <dbReference type="Proteomes" id="UP000236161"/>
    </source>
</evidence>
<dbReference type="GO" id="GO:0006886">
    <property type="term" value="P:intracellular protein transport"/>
    <property type="evidence" value="ECO:0007669"/>
    <property type="project" value="TreeGrafter"/>
</dbReference>
<protein>
    <submittedName>
        <fullName evidence="6">Vacuolar protein sorting-associated protein 35B</fullName>
    </submittedName>
</protein>
<dbReference type="GO" id="GO:0042147">
    <property type="term" value="P:retrograde transport, endosome to Golgi"/>
    <property type="evidence" value="ECO:0007669"/>
    <property type="project" value="InterPro"/>
</dbReference>
<dbReference type="Gene3D" id="1.25.40.660">
    <property type="entry name" value="Vacuolar protein sorting-associated protein 35, helical subcomplex Vps35-C"/>
    <property type="match status" value="1"/>
</dbReference>
<comment type="similarity">
    <text evidence="2">Belongs to the VPS35 family.</text>
</comment>
<dbReference type="OrthoDB" id="1709436at2759"/>
<dbReference type="Proteomes" id="UP000236161">
    <property type="component" value="Unassembled WGS sequence"/>
</dbReference>
<evidence type="ECO:0000256" key="1">
    <source>
        <dbReference type="ARBA" id="ARBA00004170"/>
    </source>
</evidence>
<dbReference type="EMBL" id="KZ452040">
    <property type="protein sequence ID" value="PKA49190.1"/>
    <property type="molecule type" value="Genomic_DNA"/>
</dbReference>
<evidence type="ECO:0000256" key="4">
    <source>
        <dbReference type="ARBA" id="ARBA00022927"/>
    </source>
</evidence>
<gene>
    <name evidence="6" type="primary">VPS35B</name>
    <name evidence="6" type="ORF">AXF42_Ash010875</name>
</gene>
<dbReference type="InterPro" id="IPR005378">
    <property type="entry name" value="Vps35"/>
</dbReference>
<dbReference type="PANTHER" id="PTHR11099:SF0">
    <property type="entry name" value="VACUOLAR PROTEIN SORTING-ASSOCIATED PROTEIN 35"/>
    <property type="match status" value="1"/>
</dbReference>